<dbReference type="PRINTS" id="PR00344">
    <property type="entry name" value="BCTRLSENSOR"/>
</dbReference>
<dbReference type="Pfam" id="PF00672">
    <property type="entry name" value="HAMP"/>
    <property type="match status" value="1"/>
</dbReference>
<evidence type="ECO:0000256" key="8">
    <source>
        <dbReference type="ARBA" id="ARBA00022989"/>
    </source>
</evidence>
<dbReference type="InterPro" id="IPR003661">
    <property type="entry name" value="HisK_dim/P_dom"/>
</dbReference>
<dbReference type="FunFam" id="1.10.287.130:FF:000001">
    <property type="entry name" value="Two-component sensor histidine kinase"/>
    <property type="match status" value="1"/>
</dbReference>
<dbReference type="InParanoid" id="E3J7Z4"/>
<dbReference type="InterPro" id="IPR005467">
    <property type="entry name" value="His_kinase_dom"/>
</dbReference>
<dbReference type="PANTHER" id="PTHR45436:SF5">
    <property type="entry name" value="SENSOR HISTIDINE KINASE TRCS"/>
    <property type="match status" value="1"/>
</dbReference>
<dbReference type="EC" id="2.7.13.3" evidence="3"/>
<dbReference type="SMART" id="SM00387">
    <property type="entry name" value="HATPase_c"/>
    <property type="match status" value="1"/>
</dbReference>
<evidence type="ECO:0000313" key="15">
    <source>
        <dbReference type="Proteomes" id="UP000002484"/>
    </source>
</evidence>
<dbReference type="Gene3D" id="3.30.565.10">
    <property type="entry name" value="Histidine kinase-like ATPase, C-terminal domain"/>
    <property type="match status" value="1"/>
</dbReference>
<protein>
    <recommendedName>
        <fullName evidence="3">histidine kinase</fullName>
        <ecNumber evidence="3">2.7.13.3</ecNumber>
    </recommendedName>
</protein>
<feature type="region of interest" description="Disordered" evidence="11">
    <location>
        <begin position="413"/>
        <end position="432"/>
    </location>
</feature>
<proteinExistence type="predicted"/>
<evidence type="ECO:0000256" key="11">
    <source>
        <dbReference type="SAM" id="MobiDB-lite"/>
    </source>
</evidence>
<dbReference type="InterPro" id="IPR004358">
    <property type="entry name" value="Sig_transdc_His_kin-like_C"/>
</dbReference>
<dbReference type="GO" id="GO:0000155">
    <property type="term" value="F:phosphorelay sensor kinase activity"/>
    <property type="evidence" value="ECO:0007669"/>
    <property type="project" value="InterPro"/>
</dbReference>
<dbReference type="Gene3D" id="1.10.287.130">
    <property type="match status" value="1"/>
</dbReference>
<dbReference type="SUPFAM" id="SSF158472">
    <property type="entry name" value="HAMP domain-like"/>
    <property type="match status" value="1"/>
</dbReference>
<dbReference type="SUPFAM" id="SSF47384">
    <property type="entry name" value="Homodimeric domain of signal transducing histidine kinase"/>
    <property type="match status" value="1"/>
</dbReference>
<organism evidence="14 15">
    <name type="scientific">Pseudofrankia inefficax (strain DSM 45817 / CECT 9037 / DDB 130130 / EuI1c)</name>
    <name type="common">Frankia inefficax</name>
    <dbReference type="NCBI Taxonomy" id="298654"/>
    <lineage>
        <taxon>Bacteria</taxon>
        <taxon>Bacillati</taxon>
        <taxon>Actinomycetota</taxon>
        <taxon>Actinomycetes</taxon>
        <taxon>Frankiales</taxon>
        <taxon>Frankiaceae</taxon>
        <taxon>Pseudofrankia</taxon>
    </lineage>
</organism>
<evidence type="ECO:0000256" key="7">
    <source>
        <dbReference type="ARBA" id="ARBA00022777"/>
    </source>
</evidence>
<feature type="region of interest" description="Disordered" evidence="11">
    <location>
        <begin position="54"/>
        <end position="84"/>
    </location>
</feature>
<evidence type="ECO:0000256" key="4">
    <source>
        <dbReference type="ARBA" id="ARBA00022553"/>
    </source>
</evidence>
<dbReference type="GO" id="GO:0005886">
    <property type="term" value="C:plasma membrane"/>
    <property type="evidence" value="ECO:0007669"/>
    <property type="project" value="UniProtKB-SubCell"/>
</dbReference>
<evidence type="ECO:0000313" key="14">
    <source>
        <dbReference type="EMBL" id="ADP82042.1"/>
    </source>
</evidence>
<dbReference type="OrthoDB" id="9786919at2"/>
<evidence type="ECO:0000259" key="13">
    <source>
        <dbReference type="PROSITE" id="PS50885"/>
    </source>
</evidence>
<evidence type="ECO:0000256" key="5">
    <source>
        <dbReference type="ARBA" id="ARBA00022679"/>
    </source>
</evidence>
<dbReference type="PANTHER" id="PTHR45436">
    <property type="entry name" value="SENSOR HISTIDINE KINASE YKOH"/>
    <property type="match status" value="1"/>
</dbReference>
<keyword evidence="8" id="KW-1133">Transmembrane helix</keyword>
<dbReference type="AlphaFoldDB" id="E3J7Z4"/>
<dbReference type="SMART" id="SM00388">
    <property type="entry name" value="HisKA"/>
    <property type="match status" value="1"/>
</dbReference>
<comment type="catalytic activity">
    <reaction evidence="1">
        <text>ATP + protein L-histidine = ADP + protein N-phospho-L-histidine.</text>
        <dbReference type="EC" id="2.7.13.3"/>
    </reaction>
</comment>
<evidence type="ECO:0000256" key="3">
    <source>
        <dbReference type="ARBA" id="ARBA00012438"/>
    </source>
</evidence>
<dbReference type="Gene3D" id="6.10.340.10">
    <property type="match status" value="1"/>
</dbReference>
<feature type="domain" description="HAMP" evidence="13">
    <location>
        <begin position="208"/>
        <end position="261"/>
    </location>
</feature>
<dbReference type="Proteomes" id="UP000002484">
    <property type="component" value="Chromosome"/>
</dbReference>
<keyword evidence="5" id="KW-0808">Transferase</keyword>
<dbReference type="EMBL" id="CP002299">
    <property type="protein sequence ID" value="ADP82042.1"/>
    <property type="molecule type" value="Genomic_DNA"/>
</dbReference>
<sequence precursor="true">MSLRARLLLALVGLLAVGLSLGAVGTHLALRSYLMGRLDQQVRDAHPVMEQTLLRGTPYGDNDPYSSAAGARGQGDPDDRNPRFGSSYLVGTYGALYDRTGRRLLESSPGPGGARTPTERPTVTVSQLATAEVRPDLATVPLWTVPAADGHDDQFRVLAERYDSGDVLIVAVPFTELDATLDRVTRIEIVASSVVMAALAALAYLLIRVGLRPLTRIEHTADEIAWGDLTRRVTDTNRRTEVGRLGSAFNAMLTQIEAGFRAREASEQRLRRFVADASHELRTPLTSIRGYAEMFHRGADSRPQDLAMAMRRIEEESARMSGLVDDLLLLAQLDQGPPSEREPLDLAAMVRDIGTDARAVAPNRRIDVDTPPFLEITGDQGRLRQAVGNLVRNALVHTPAGTPLSLTLTTTVGSTSPLPNAEPDLSGAATPKPTSSEVVISVIDHGPGIPAEAADHVFERFFRADAGRSRDVGGAGLGLSIVAAVAAAHGGRADFEPTPGGGATFRLTLPRSAAPL</sequence>
<gene>
    <name evidence="14" type="ordered locus">FraEuI1c_4041</name>
</gene>
<name>E3J7Z4_PSEI1</name>
<evidence type="ECO:0000256" key="10">
    <source>
        <dbReference type="ARBA" id="ARBA00023136"/>
    </source>
</evidence>
<dbReference type="SMART" id="SM00304">
    <property type="entry name" value="HAMP"/>
    <property type="match status" value="1"/>
</dbReference>
<evidence type="ECO:0000256" key="9">
    <source>
        <dbReference type="ARBA" id="ARBA00023012"/>
    </source>
</evidence>
<dbReference type="InterPro" id="IPR036890">
    <property type="entry name" value="HATPase_C_sf"/>
</dbReference>
<reference evidence="14 15" key="1">
    <citation type="submission" date="2010-10" db="EMBL/GenBank/DDBJ databases">
        <title>Complete sequence of Frankia sp. EuI1c.</title>
        <authorList>
            <consortium name="US DOE Joint Genome Institute"/>
            <person name="Lucas S."/>
            <person name="Copeland A."/>
            <person name="Lapidus A."/>
            <person name="Cheng J.-F."/>
            <person name="Bruce D."/>
            <person name="Goodwin L."/>
            <person name="Pitluck S."/>
            <person name="Chertkov O."/>
            <person name="Detter J.C."/>
            <person name="Han C."/>
            <person name="Tapia R."/>
            <person name="Land M."/>
            <person name="Hauser L."/>
            <person name="Jeffries C."/>
            <person name="Kyrpides N."/>
            <person name="Ivanova N."/>
            <person name="Mikhailova N."/>
            <person name="Beauchemin N."/>
            <person name="Sen A."/>
            <person name="Sur S.A."/>
            <person name="Gtari M."/>
            <person name="Wall L."/>
            <person name="Tisa L."/>
            <person name="Woyke T."/>
        </authorList>
    </citation>
    <scope>NUCLEOTIDE SEQUENCE [LARGE SCALE GENOMIC DNA]</scope>
    <source>
        <strain evidence="15">DSM 45817 / CECT 9037 / EuI1c</strain>
    </source>
</reference>
<dbReference type="InterPro" id="IPR003594">
    <property type="entry name" value="HATPase_dom"/>
</dbReference>
<keyword evidence="6" id="KW-0812">Transmembrane</keyword>
<dbReference type="Pfam" id="PF00512">
    <property type="entry name" value="HisKA"/>
    <property type="match status" value="1"/>
</dbReference>
<keyword evidence="7 14" id="KW-0418">Kinase</keyword>
<keyword evidence="15" id="KW-1185">Reference proteome</keyword>
<dbReference type="HOGENOM" id="CLU_000445_89_6_11"/>
<evidence type="ECO:0000256" key="1">
    <source>
        <dbReference type="ARBA" id="ARBA00000085"/>
    </source>
</evidence>
<dbReference type="InterPro" id="IPR050428">
    <property type="entry name" value="TCS_sensor_his_kinase"/>
</dbReference>
<keyword evidence="4" id="KW-0597">Phosphoprotein</keyword>
<dbReference type="KEGG" id="fri:FraEuI1c_4041"/>
<dbReference type="InterPro" id="IPR003660">
    <property type="entry name" value="HAMP_dom"/>
</dbReference>
<dbReference type="CDD" id="cd00075">
    <property type="entry name" value="HATPase"/>
    <property type="match status" value="1"/>
</dbReference>
<evidence type="ECO:0000259" key="12">
    <source>
        <dbReference type="PROSITE" id="PS50109"/>
    </source>
</evidence>
<keyword evidence="9" id="KW-0902">Two-component regulatory system</keyword>
<dbReference type="PROSITE" id="PS50109">
    <property type="entry name" value="HIS_KIN"/>
    <property type="match status" value="1"/>
</dbReference>
<dbReference type="InterPro" id="IPR036097">
    <property type="entry name" value="HisK_dim/P_sf"/>
</dbReference>
<dbReference type="RefSeq" id="WP_013425160.1">
    <property type="nucleotide sequence ID" value="NC_014666.1"/>
</dbReference>
<dbReference type="eggNOG" id="COG5002">
    <property type="taxonomic scope" value="Bacteria"/>
</dbReference>
<dbReference type="PROSITE" id="PS50885">
    <property type="entry name" value="HAMP"/>
    <property type="match status" value="1"/>
</dbReference>
<dbReference type="CDD" id="cd06225">
    <property type="entry name" value="HAMP"/>
    <property type="match status" value="1"/>
</dbReference>
<dbReference type="CDD" id="cd00082">
    <property type="entry name" value="HisKA"/>
    <property type="match status" value="1"/>
</dbReference>
<evidence type="ECO:0000256" key="6">
    <source>
        <dbReference type="ARBA" id="ARBA00022692"/>
    </source>
</evidence>
<feature type="domain" description="Histidine kinase" evidence="12">
    <location>
        <begin position="276"/>
        <end position="513"/>
    </location>
</feature>
<evidence type="ECO:0000256" key="2">
    <source>
        <dbReference type="ARBA" id="ARBA00004236"/>
    </source>
</evidence>
<keyword evidence="10" id="KW-0472">Membrane</keyword>
<dbReference type="Pfam" id="PF02518">
    <property type="entry name" value="HATPase_c"/>
    <property type="match status" value="1"/>
</dbReference>
<comment type="subcellular location">
    <subcellularLocation>
        <location evidence="2">Cell membrane</location>
    </subcellularLocation>
</comment>
<dbReference type="STRING" id="298654.FraEuI1c_4041"/>
<dbReference type="SUPFAM" id="SSF55874">
    <property type="entry name" value="ATPase domain of HSP90 chaperone/DNA topoisomerase II/histidine kinase"/>
    <property type="match status" value="1"/>
</dbReference>
<accession>E3J7Z4</accession>